<keyword evidence="1" id="KW-0472">Membrane</keyword>
<accession>A0ABS3IA57</accession>
<comment type="caution">
    <text evidence="2">The sequence shown here is derived from an EMBL/GenBank/DDBJ whole genome shotgun (WGS) entry which is preliminary data.</text>
</comment>
<sequence length="220" mass="23915">MRPNWTLSLVIVGLAAILGLGAHIALIILGLLAAIGCFLVSSSALGVNPFNPITVFTSMFKKTTVTHYVVSLVALACGIALMLFAMRLPGVAQWIASRVDGDPDLMTCLLVCGAALILCSLQWAYCGLQVRVLCQAPAEMLEEFEVDANEGWEVRRRFRYWASAVEFLAVTFVTLIPAAVLSNWAWNMLASVIFPLFLLSLKHARTEQASRGETRLSAQG</sequence>
<feature type="transmembrane region" description="Helical" evidence="1">
    <location>
        <begin position="31"/>
        <end position="53"/>
    </location>
</feature>
<dbReference type="Proteomes" id="UP000664617">
    <property type="component" value="Unassembled WGS sequence"/>
</dbReference>
<protein>
    <submittedName>
        <fullName evidence="2">Uncharacterized protein</fullName>
    </submittedName>
</protein>
<name>A0ABS3IA57_9MICO</name>
<gene>
    <name evidence="2" type="ORF">J0911_12730</name>
</gene>
<organism evidence="2 3">
    <name type="scientific">Myceligenerans salitolerans</name>
    <dbReference type="NCBI Taxonomy" id="1230528"/>
    <lineage>
        <taxon>Bacteria</taxon>
        <taxon>Bacillati</taxon>
        <taxon>Actinomycetota</taxon>
        <taxon>Actinomycetes</taxon>
        <taxon>Micrococcales</taxon>
        <taxon>Promicromonosporaceae</taxon>
        <taxon>Myceligenerans</taxon>
    </lineage>
</organism>
<feature type="transmembrane region" description="Helical" evidence="1">
    <location>
        <begin position="184"/>
        <end position="201"/>
    </location>
</feature>
<dbReference type="RefSeq" id="WP_207275840.1">
    <property type="nucleotide sequence ID" value="NZ_JAFMPK010000045.1"/>
</dbReference>
<evidence type="ECO:0000256" key="1">
    <source>
        <dbReference type="SAM" id="Phobius"/>
    </source>
</evidence>
<reference evidence="3" key="2">
    <citation type="submission" date="2023-07" db="EMBL/GenBank/DDBJ databases">
        <title>Myceligenerans salitolerans sp. nov., a halotolerant actinomycete isolated from a salt lake in Xinjiang, China.</title>
        <authorList>
            <person name="Guan T."/>
        </authorList>
    </citation>
    <scope>NUCLEOTIDE SEQUENCE [LARGE SCALE GENOMIC DNA]</scope>
    <source>
        <strain evidence="3">XHU 5031</strain>
    </source>
</reference>
<proteinExistence type="predicted"/>
<keyword evidence="1" id="KW-0812">Transmembrane</keyword>
<dbReference type="EMBL" id="JAFMPK010000045">
    <property type="protein sequence ID" value="MBO0609892.1"/>
    <property type="molecule type" value="Genomic_DNA"/>
</dbReference>
<feature type="transmembrane region" description="Helical" evidence="1">
    <location>
        <begin position="65"/>
        <end position="85"/>
    </location>
</feature>
<evidence type="ECO:0000313" key="2">
    <source>
        <dbReference type="EMBL" id="MBO0609892.1"/>
    </source>
</evidence>
<keyword evidence="1" id="KW-1133">Transmembrane helix</keyword>
<feature type="transmembrane region" description="Helical" evidence="1">
    <location>
        <begin position="160"/>
        <end position="178"/>
    </location>
</feature>
<feature type="transmembrane region" description="Helical" evidence="1">
    <location>
        <begin position="105"/>
        <end position="125"/>
    </location>
</feature>
<evidence type="ECO:0000313" key="3">
    <source>
        <dbReference type="Proteomes" id="UP000664617"/>
    </source>
</evidence>
<reference evidence="2 3" key="1">
    <citation type="submission" date="2021-03" db="EMBL/GenBank/DDBJ databases">
        <authorList>
            <person name="Xin L."/>
        </authorList>
    </citation>
    <scope>NUCLEOTIDE SEQUENCE [LARGE SCALE GENOMIC DNA]</scope>
    <source>
        <strain evidence="2 3">XHU 5031</strain>
    </source>
</reference>
<keyword evidence="3" id="KW-1185">Reference proteome</keyword>